<dbReference type="InterPro" id="IPR015943">
    <property type="entry name" value="WD40/YVTN_repeat-like_dom_sf"/>
</dbReference>
<reference evidence="7 8" key="1">
    <citation type="submission" date="2022-01" db="EMBL/GenBank/DDBJ databases">
        <title>A high-quality chromosome-level genome assembly of rohu carp, Labeo rohita.</title>
        <authorList>
            <person name="Arick M.A. II"/>
            <person name="Hsu C.-Y."/>
            <person name="Magbanua Z."/>
            <person name="Pechanova O."/>
            <person name="Grover C."/>
            <person name="Miller E."/>
            <person name="Thrash A."/>
            <person name="Ezzel L."/>
            <person name="Alam S."/>
            <person name="Benzie J."/>
            <person name="Hamilton M."/>
            <person name="Karsi A."/>
            <person name="Lawrence M.L."/>
            <person name="Peterson D.G."/>
        </authorList>
    </citation>
    <scope>NUCLEOTIDE SEQUENCE [LARGE SCALE GENOMIC DNA]</scope>
    <source>
        <strain evidence="8">BAU-BD-2019</strain>
        <tissue evidence="7">Blood</tissue>
    </source>
</reference>
<dbReference type="InterPro" id="IPR038870">
    <property type="entry name" value="UBAP1"/>
</dbReference>
<dbReference type="InterPro" id="IPR056151">
    <property type="entry name" value="Beta-prop_DCAF12"/>
</dbReference>
<dbReference type="PROSITE" id="PS51497">
    <property type="entry name" value="UMA"/>
    <property type="match status" value="1"/>
</dbReference>
<dbReference type="Proteomes" id="UP000830375">
    <property type="component" value="Unassembled WGS sequence"/>
</dbReference>
<proteinExistence type="predicted"/>
<evidence type="ECO:0000256" key="2">
    <source>
        <dbReference type="ARBA" id="ARBA00022737"/>
    </source>
</evidence>
<comment type="caution">
    <text evidence="7">The sequence shown here is derived from an EMBL/GenBank/DDBJ whole genome shotgun (WGS) entry which is preliminary data.</text>
</comment>
<dbReference type="PROSITE" id="PS00678">
    <property type="entry name" value="WD_REPEATS_1"/>
    <property type="match status" value="1"/>
</dbReference>
<protein>
    <submittedName>
        <fullName evidence="7">DDB1- and CUL4-associated factor 12</fullName>
    </submittedName>
</protein>
<dbReference type="PANTHER" id="PTHR15960:SF2">
    <property type="entry name" value="UBIQUITIN-ASSOCIATED PROTEIN 1"/>
    <property type="match status" value="1"/>
</dbReference>
<feature type="compositionally biased region" description="Polar residues" evidence="4">
    <location>
        <begin position="303"/>
        <end position="347"/>
    </location>
</feature>
<feature type="region of interest" description="Disordered" evidence="4">
    <location>
        <begin position="204"/>
        <end position="239"/>
    </location>
</feature>
<feature type="domain" description="UBA" evidence="5">
    <location>
        <begin position="359"/>
        <end position="400"/>
    </location>
</feature>
<dbReference type="InterPro" id="IPR015940">
    <property type="entry name" value="UBA"/>
</dbReference>
<dbReference type="InterPro" id="IPR019775">
    <property type="entry name" value="WD40_repeat_CS"/>
</dbReference>
<dbReference type="EMBL" id="JACTAM010000021">
    <property type="protein sequence ID" value="KAI2651514.1"/>
    <property type="molecule type" value="Genomic_DNA"/>
</dbReference>
<keyword evidence="1 3" id="KW-0853">WD repeat</keyword>
<gene>
    <name evidence="7" type="ORF">H4Q32_019626</name>
</gene>
<evidence type="ECO:0000259" key="5">
    <source>
        <dbReference type="PROSITE" id="PS50030"/>
    </source>
</evidence>
<sequence>MKQEIYSVFSKSPHLRALTAACMSKDNYSKWLRGSLDQIPTTTLNEKFRRPSKVGLPIGFCLSDCNSILSDLQYDFSLERRSVQWGEDLAKARAAEARAAEAARADSENEAAAQDADVGLVGGKKARPSDEQDVVPPALNPVLAGLRHNAILMPLPAPSFGPARPAPINPAPQSLNLADFEREEDPFDKLELKTLDDKEELRSILQSQPQSSVSPPQLPPAEHRPASPSNTPSLQSKAGIFHKPNGLVGLLDLDRGGVVRTPCGQIDADRPCNIRSLTFPKLSDPGDSPSELPLSIYPAAQPRSLSNGTPPSLQRTASNSNTTLPQEQPVFPQNGTQKQSNPITATNHPPPATILQSLSPSERQCVETIVGMGYSYEGVLKAMQRQGQNVEQVLEYLFTYTRLCDRGFDATAVEECLEMYQGSEEKALEFLQLMSRFGEMGFERDTIKEARMGSAGETKLSGAPLTEYGLGVTLEAITLPSPAAGRRLSKPRPTRLGWIRLVAPLHQPGGRRNKPHRHYMIHFPASLLPSMWFDWCQSAIKRARVSSSARHAQHWWQSRRSVVCSVRGREFRPQQQHEWSFQRSLRGFAAGRIPGILREREFSLGRLNKLFVVDVLSGQITRIPMLKDREGRGEVSQGLSGGGGHFPFHNPASVGGLDVQQGCGIHAIELNPSRTLLATGGDNPNSLAVYRLPTLDPVCVGDDGHNDWIFSIAWISDTMAVSGSRDGSMGLWEISEEVLTQAEKRQTVEGVPCYSHISHRALKDIPKEYTHPYNCKVRALAFNNSHKELGAVSLDGYFHLWKAEDNLCKENVCLAYGLDWSVYAVGSQAHVSFLDPRQSSQNIKSVSSRERGSGIRSVSFYEHIVTVGTGQGSLLFYDIRAQRFLDGPPSSPGGYFSDVRSFPNAVYTHCYDDSGTKLFVAGGPLCSGLHGNYAGLWS</sequence>
<dbReference type="SUPFAM" id="SSF46934">
    <property type="entry name" value="UBA-like"/>
    <property type="match status" value="1"/>
</dbReference>
<name>A0ABQ8LLL5_LABRO</name>
<evidence type="ECO:0000256" key="1">
    <source>
        <dbReference type="ARBA" id="ARBA00022574"/>
    </source>
</evidence>
<evidence type="ECO:0000259" key="6">
    <source>
        <dbReference type="PROSITE" id="PS51497"/>
    </source>
</evidence>
<dbReference type="PROSITE" id="PS50082">
    <property type="entry name" value="WD_REPEATS_2"/>
    <property type="match status" value="1"/>
</dbReference>
<keyword evidence="2" id="KW-0677">Repeat</keyword>
<feature type="compositionally biased region" description="Polar residues" evidence="4">
    <location>
        <begin position="227"/>
        <end position="236"/>
    </location>
</feature>
<evidence type="ECO:0000313" key="7">
    <source>
        <dbReference type="EMBL" id="KAI2651514.1"/>
    </source>
</evidence>
<feature type="domain" description="UMA" evidence="6">
    <location>
        <begin position="37"/>
        <end position="83"/>
    </location>
</feature>
<feature type="region of interest" description="Disordered" evidence="4">
    <location>
        <begin position="103"/>
        <end position="136"/>
    </location>
</feature>
<evidence type="ECO:0000256" key="4">
    <source>
        <dbReference type="SAM" id="MobiDB-lite"/>
    </source>
</evidence>
<dbReference type="Gene3D" id="2.130.10.10">
    <property type="entry name" value="YVTN repeat-like/Quinoprotein amine dehydrogenase"/>
    <property type="match status" value="1"/>
</dbReference>
<dbReference type="SMART" id="SM00165">
    <property type="entry name" value="UBA"/>
    <property type="match status" value="1"/>
</dbReference>
<dbReference type="InterPro" id="IPR036322">
    <property type="entry name" value="WD40_repeat_dom_sf"/>
</dbReference>
<accession>A0ABQ8LLL5</accession>
<dbReference type="SUPFAM" id="SSF50978">
    <property type="entry name" value="WD40 repeat-like"/>
    <property type="match status" value="1"/>
</dbReference>
<evidence type="ECO:0000256" key="3">
    <source>
        <dbReference type="PROSITE-ProRule" id="PRU00221"/>
    </source>
</evidence>
<dbReference type="PANTHER" id="PTHR15960">
    <property type="entry name" value="LD44032P"/>
    <property type="match status" value="1"/>
</dbReference>
<feature type="region of interest" description="Disordered" evidence="4">
    <location>
        <begin position="300"/>
        <end position="359"/>
    </location>
</feature>
<dbReference type="CDD" id="cd14315">
    <property type="entry name" value="UBA1_UBAP1"/>
    <property type="match status" value="1"/>
</dbReference>
<dbReference type="Gene3D" id="1.20.120.1920">
    <property type="entry name" value="UBAP1 SOUBA domain"/>
    <property type="match status" value="1"/>
</dbReference>
<dbReference type="Pfam" id="PF22567">
    <property type="entry name" value="UBA_9"/>
    <property type="match status" value="1"/>
</dbReference>
<feature type="compositionally biased region" description="Low complexity" evidence="4">
    <location>
        <begin position="205"/>
        <end position="215"/>
    </location>
</feature>
<keyword evidence="8" id="KW-1185">Reference proteome</keyword>
<evidence type="ECO:0000313" key="8">
    <source>
        <dbReference type="Proteomes" id="UP000830375"/>
    </source>
</evidence>
<dbReference type="Pfam" id="PF21267">
    <property type="entry name" value="UBAP-1_UBA2"/>
    <property type="match status" value="1"/>
</dbReference>
<dbReference type="InterPro" id="IPR042575">
    <property type="entry name" value="UBAP1_C"/>
</dbReference>
<dbReference type="InterPro" id="IPR023340">
    <property type="entry name" value="UMA"/>
</dbReference>
<dbReference type="PROSITE" id="PS50030">
    <property type="entry name" value="UBA"/>
    <property type="match status" value="1"/>
</dbReference>
<dbReference type="SMART" id="SM00320">
    <property type="entry name" value="WD40"/>
    <property type="match status" value="2"/>
</dbReference>
<feature type="repeat" description="WD" evidence="3">
    <location>
        <begin position="702"/>
        <end position="742"/>
    </location>
</feature>
<dbReference type="InterPro" id="IPR001680">
    <property type="entry name" value="WD40_rpt"/>
</dbReference>
<dbReference type="Pfam" id="PF23760">
    <property type="entry name" value="Beta-prop_DCAF12"/>
    <property type="match status" value="2"/>
</dbReference>
<dbReference type="PROSITE" id="PS50294">
    <property type="entry name" value="WD_REPEATS_REGION"/>
    <property type="match status" value="1"/>
</dbReference>
<dbReference type="InterPro" id="IPR049467">
    <property type="entry name" value="UBAP-1-like_UBA2"/>
</dbReference>
<dbReference type="InterPro" id="IPR009060">
    <property type="entry name" value="UBA-like_sf"/>
</dbReference>
<organism evidence="7 8">
    <name type="scientific">Labeo rohita</name>
    <name type="common">Indian major carp</name>
    <name type="synonym">Cyprinus rohita</name>
    <dbReference type="NCBI Taxonomy" id="84645"/>
    <lineage>
        <taxon>Eukaryota</taxon>
        <taxon>Metazoa</taxon>
        <taxon>Chordata</taxon>
        <taxon>Craniata</taxon>
        <taxon>Vertebrata</taxon>
        <taxon>Euteleostomi</taxon>
        <taxon>Actinopterygii</taxon>
        <taxon>Neopterygii</taxon>
        <taxon>Teleostei</taxon>
        <taxon>Ostariophysi</taxon>
        <taxon>Cypriniformes</taxon>
        <taxon>Cyprinidae</taxon>
        <taxon>Labeoninae</taxon>
        <taxon>Labeonini</taxon>
        <taxon>Labeo</taxon>
    </lineage>
</organism>